<sequence length="170" mass="18617">MNFLGANKVWQVIVLVVLLAGLAVGDYLYITSVEKPVQVPLGGENFFAQMNYRRIYVDQYGEETIYNRIVAEKARLQAAFEEDLAAAQARVATGEKDVALPTGPAPVSEEWIRSEASLLGKGEVIATVELNMVEAIILCAALTILVLYLFNVLFLSRGRSVVESAPDHSD</sequence>
<name>A0A1F5F766_9BACT</name>
<organism evidence="2 3">
    <name type="scientific">Candidatus Coatesbacteria bacterium RBG_13_66_14</name>
    <dbReference type="NCBI Taxonomy" id="1817816"/>
    <lineage>
        <taxon>Bacteria</taxon>
        <taxon>Candidatus Coatesiibacteriota</taxon>
    </lineage>
</organism>
<feature type="transmembrane region" description="Helical" evidence="1">
    <location>
        <begin position="12"/>
        <end position="30"/>
    </location>
</feature>
<dbReference type="Proteomes" id="UP000177187">
    <property type="component" value="Unassembled WGS sequence"/>
</dbReference>
<comment type="caution">
    <text evidence="2">The sequence shown here is derived from an EMBL/GenBank/DDBJ whole genome shotgun (WGS) entry which is preliminary data.</text>
</comment>
<dbReference type="STRING" id="1817816.A2Y64_03850"/>
<evidence type="ECO:0000256" key="1">
    <source>
        <dbReference type="SAM" id="Phobius"/>
    </source>
</evidence>
<gene>
    <name evidence="2" type="ORF">A2Y64_03850</name>
</gene>
<dbReference type="EMBL" id="MFAF01000071">
    <property type="protein sequence ID" value="OGD75466.1"/>
    <property type="molecule type" value="Genomic_DNA"/>
</dbReference>
<keyword evidence="1" id="KW-1133">Transmembrane helix</keyword>
<keyword evidence="1" id="KW-0812">Transmembrane</keyword>
<feature type="transmembrane region" description="Helical" evidence="1">
    <location>
        <begin position="135"/>
        <end position="155"/>
    </location>
</feature>
<keyword evidence="1" id="KW-0472">Membrane</keyword>
<protein>
    <submittedName>
        <fullName evidence="2">Uncharacterized protein</fullName>
    </submittedName>
</protein>
<evidence type="ECO:0000313" key="2">
    <source>
        <dbReference type="EMBL" id="OGD75466.1"/>
    </source>
</evidence>
<accession>A0A1F5F766</accession>
<dbReference type="AlphaFoldDB" id="A0A1F5F766"/>
<reference evidence="2 3" key="1">
    <citation type="journal article" date="2016" name="Nat. Commun.">
        <title>Thousands of microbial genomes shed light on interconnected biogeochemical processes in an aquifer system.</title>
        <authorList>
            <person name="Anantharaman K."/>
            <person name="Brown C.T."/>
            <person name="Hug L.A."/>
            <person name="Sharon I."/>
            <person name="Castelle C.J."/>
            <person name="Probst A.J."/>
            <person name="Thomas B.C."/>
            <person name="Singh A."/>
            <person name="Wilkins M.J."/>
            <person name="Karaoz U."/>
            <person name="Brodie E.L."/>
            <person name="Williams K.H."/>
            <person name="Hubbard S.S."/>
            <person name="Banfield J.F."/>
        </authorList>
    </citation>
    <scope>NUCLEOTIDE SEQUENCE [LARGE SCALE GENOMIC DNA]</scope>
</reference>
<proteinExistence type="predicted"/>
<evidence type="ECO:0000313" key="3">
    <source>
        <dbReference type="Proteomes" id="UP000177187"/>
    </source>
</evidence>